<feature type="region of interest" description="Disordered" evidence="7">
    <location>
        <begin position="260"/>
        <end position="319"/>
    </location>
</feature>
<dbReference type="PROSITE" id="PS50217">
    <property type="entry name" value="BZIP"/>
    <property type="match status" value="1"/>
</dbReference>
<dbReference type="CDD" id="cd14689">
    <property type="entry name" value="bZIP_CREB3"/>
    <property type="match status" value="1"/>
</dbReference>
<evidence type="ECO:0000313" key="9">
    <source>
        <dbReference type="EMBL" id="CAG2257737.1"/>
    </source>
</evidence>
<evidence type="ECO:0000256" key="4">
    <source>
        <dbReference type="ARBA" id="ARBA00023163"/>
    </source>
</evidence>
<feature type="domain" description="BZIP" evidence="8">
    <location>
        <begin position="469"/>
        <end position="532"/>
    </location>
</feature>
<evidence type="ECO:0000256" key="3">
    <source>
        <dbReference type="ARBA" id="ARBA00023125"/>
    </source>
</evidence>
<feature type="region of interest" description="Disordered" evidence="7">
    <location>
        <begin position="581"/>
        <end position="602"/>
    </location>
</feature>
<dbReference type="GO" id="GO:0005789">
    <property type="term" value="C:endoplasmic reticulum membrane"/>
    <property type="evidence" value="ECO:0007669"/>
    <property type="project" value="UniProtKB-SubCell"/>
</dbReference>
<accession>A0A8S3VJA9</accession>
<dbReference type="GO" id="GO:0005634">
    <property type="term" value="C:nucleus"/>
    <property type="evidence" value="ECO:0007669"/>
    <property type="project" value="TreeGrafter"/>
</dbReference>
<keyword evidence="10" id="KW-1185">Reference proteome</keyword>
<feature type="compositionally biased region" description="Low complexity" evidence="7">
    <location>
        <begin position="265"/>
        <end position="283"/>
    </location>
</feature>
<dbReference type="SUPFAM" id="SSF57959">
    <property type="entry name" value="Leucine zipper domain"/>
    <property type="match status" value="1"/>
</dbReference>
<feature type="coiled-coil region" evidence="6">
    <location>
        <begin position="494"/>
        <end position="535"/>
    </location>
</feature>
<dbReference type="PROSITE" id="PS00036">
    <property type="entry name" value="BZIP_BASIC"/>
    <property type="match status" value="1"/>
</dbReference>
<dbReference type="GO" id="GO:0000981">
    <property type="term" value="F:DNA-binding transcription factor activity, RNA polymerase II-specific"/>
    <property type="evidence" value="ECO:0007669"/>
    <property type="project" value="TreeGrafter"/>
</dbReference>
<comment type="caution">
    <text evidence="9">The sequence shown here is derived from an EMBL/GenBank/DDBJ whole genome shotgun (WGS) entry which is preliminary data.</text>
</comment>
<dbReference type="Proteomes" id="UP000683360">
    <property type="component" value="Unassembled WGS sequence"/>
</dbReference>
<evidence type="ECO:0000256" key="2">
    <source>
        <dbReference type="ARBA" id="ARBA00023015"/>
    </source>
</evidence>
<dbReference type="PANTHER" id="PTHR45996:SF3">
    <property type="entry name" value="CREB-H TRANSCRIPTION FACTOR HOMOLOG LET-607"/>
    <property type="match status" value="1"/>
</dbReference>
<evidence type="ECO:0000313" key="10">
    <source>
        <dbReference type="Proteomes" id="UP000683360"/>
    </source>
</evidence>
<dbReference type="InterPro" id="IPR046347">
    <property type="entry name" value="bZIP_sf"/>
</dbReference>
<protein>
    <submittedName>
        <fullName evidence="9">CREB3</fullName>
    </submittedName>
</protein>
<dbReference type="Gene3D" id="1.20.5.170">
    <property type="match status" value="1"/>
</dbReference>
<dbReference type="OrthoDB" id="674948at2759"/>
<sequence length="695" mass="78584">MEATDVTMTIYIPRMYGVDYVFGGMFDKKIVKQCEKKIKEMEKEIKKHNQIYKKLQDQQKVCWLANRKVTYKMDTSKKINDYIEENLSAHEERATRRAMNKLEQDIVKMIEFHVNVRTRTAAPVNSKIHAIIPIQTVVQRMSSKYQFTMPQEFNKKNGCSAKLPDFELIKREFNVNNLNILMEVDANLQVLDLLFDDQEGVLSKEFDNTHVPPLDFSDLDLFSGDLLESALNEANINNFDFLDPPELENKTKDIYSDHDYYAQKSPSNSDSGISMSSSGHAYSPQSVSSDQQYSPRSTDQQQSPQSGDMSGSPRSQSNLIPDMMEINCDVGQAGIIQQNNVLALEDLDMKDINIDGIDPSLLMNATDEDFLKEICSTNALNQETSINFGFDSPLNEITSTTATVDSSQVIRVIKVTSCDTLPFTMKDINTSTSSKIPELKLTDEELDLLAKEGVVLPTDMPLTKEEERVLKAVRRKIRNKISAKESRKRKMGYVEGLEKRVKMCTSENANLKKKVDGLEQQNQTLMQQLKKLQTFLVSKTSKPQTSTCVMVLLLSFAFIIVPTFNPFKSFDSLTGVRNVPIPGKSRSLLHDGDSGLDTDNDDNPYGLTVKPVPPNTHIDTIVDEDILYHSKSADDNETDINHVNVKLSNNINQEQIQVDFNNEKTVEQFDSGESETKSHSKMEICDIIIVFSGEK</sequence>
<name>A0A8S3VJA9_MYTED</name>
<reference evidence="9" key="1">
    <citation type="submission" date="2021-03" db="EMBL/GenBank/DDBJ databases">
        <authorList>
            <person name="Bekaert M."/>
        </authorList>
    </citation>
    <scope>NUCLEOTIDE SEQUENCE</scope>
</reference>
<keyword evidence="4" id="KW-0804">Transcription</keyword>
<comment type="subcellular location">
    <subcellularLocation>
        <location evidence="1">Endoplasmic reticulum membrane</location>
        <topology evidence="1">Single-pass type II membrane protein</topology>
    </subcellularLocation>
</comment>
<keyword evidence="5" id="KW-0539">Nucleus</keyword>
<evidence type="ECO:0000256" key="7">
    <source>
        <dbReference type="SAM" id="MobiDB-lite"/>
    </source>
</evidence>
<dbReference type="PANTHER" id="PTHR45996">
    <property type="entry name" value="AGAP001464-PB"/>
    <property type="match status" value="1"/>
</dbReference>
<keyword evidence="3" id="KW-0238">DNA-binding</keyword>
<evidence type="ECO:0000259" key="8">
    <source>
        <dbReference type="PROSITE" id="PS50217"/>
    </source>
</evidence>
<evidence type="ECO:0000256" key="6">
    <source>
        <dbReference type="SAM" id="Coils"/>
    </source>
</evidence>
<keyword evidence="2" id="KW-0805">Transcription regulation</keyword>
<dbReference type="Pfam" id="PF00170">
    <property type="entry name" value="bZIP_1"/>
    <property type="match status" value="1"/>
</dbReference>
<dbReference type="AlphaFoldDB" id="A0A8S3VJA9"/>
<gene>
    <name evidence="9" type="ORF">MEDL_68930</name>
</gene>
<keyword evidence="6" id="KW-0175">Coiled coil</keyword>
<feature type="coiled-coil region" evidence="6">
    <location>
        <begin position="31"/>
        <end position="58"/>
    </location>
</feature>
<dbReference type="EMBL" id="CAJPWZ010003331">
    <property type="protein sequence ID" value="CAG2257737.1"/>
    <property type="molecule type" value="Genomic_DNA"/>
</dbReference>
<dbReference type="GO" id="GO:0000978">
    <property type="term" value="F:RNA polymerase II cis-regulatory region sequence-specific DNA binding"/>
    <property type="evidence" value="ECO:0007669"/>
    <property type="project" value="TreeGrafter"/>
</dbReference>
<feature type="compositionally biased region" description="Polar residues" evidence="7">
    <location>
        <begin position="284"/>
        <end position="319"/>
    </location>
</feature>
<dbReference type="SMART" id="SM00338">
    <property type="entry name" value="BRLZ"/>
    <property type="match status" value="1"/>
</dbReference>
<evidence type="ECO:0000256" key="5">
    <source>
        <dbReference type="ARBA" id="ARBA00023242"/>
    </source>
</evidence>
<organism evidence="9 10">
    <name type="scientific">Mytilus edulis</name>
    <name type="common">Blue mussel</name>
    <dbReference type="NCBI Taxonomy" id="6550"/>
    <lineage>
        <taxon>Eukaryota</taxon>
        <taxon>Metazoa</taxon>
        <taxon>Spiralia</taxon>
        <taxon>Lophotrochozoa</taxon>
        <taxon>Mollusca</taxon>
        <taxon>Bivalvia</taxon>
        <taxon>Autobranchia</taxon>
        <taxon>Pteriomorphia</taxon>
        <taxon>Mytilida</taxon>
        <taxon>Mytiloidea</taxon>
        <taxon>Mytilidae</taxon>
        <taxon>Mytilinae</taxon>
        <taxon>Mytilus</taxon>
    </lineage>
</organism>
<dbReference type="InterPro" id="IPR051381">
    <property type="entry name" value="CREB_ATF_subfamily"/>
</dbReference>
<proteinExistence type="predicted"/>
<evidence type="ECO:0000256" key="1">
    <source>
        <dbReference type="ARBA" id="ARBA00004648"/>
    </source>
</evidence>
<dbReference type="InterPro" id="IPR004827">
    <property type="entry name" value="bZIP"/>
</dbReference>